<keyword evidence="6" id="KW-0393">Immunoglobulin domain</keyword>
<keyword evidence="2 8" id="KW-0732">Signal</keyword>
<name>A0AA88T457_CHASR</name>
<dbReference type="GO" id="GO:0005102">
    <property type="term" value="F:signaling receptor binding"/>
    <property type="evidence" value="ECO:0007669"/>
    <property type="project" value="TreeGrafter"/>
</dbReference>
<protein>
    <recommendedName>
        <fullName evidence="9">Ig-like domain-containing protein</fullName>
    </recommendedName>
</protein>
<dbReference type="PANTHER" id="PTHR24100">
    <property type="entry name" value="BUTYROPHILIN"/>
    <property type="match status" value="1"/>
</dbReference>
<dbReference type="Pfam" id="PF07686">
    <property type="entry name" value="V-set"/>
    <property type="match status" value="1"/>
</dbReference>
<dbReference type="GO" id="GO:0050863">
    <property type="term" value="P:regulation of T cell activation"/>
    <property type="evidence" value="ECO:0007669"/>
    <property type="project" value="UniProtKB-ARBA"/>
</dbReference>
<keyword evidence="7" id="KW-1133">Transmembrane helix</keyword>
<evidence type="ECO:0000256" key="1">
    <source>
        <dbReference type="ARBA" id="ARBA00004370"/>
    </source>
</evidence>
<keyword evidence="7" id="KW-0812">Transmembrane</keyword>
<evidence type="ECO:0000313" key="11">
    <source>
        <dbReference type="Proteomes" id="UP001187415"/>
    </source>
</evidence>
<evidence type="ECO:0000256" key="4">
    <source>
        <dbReference type="ARBA" id="ARBA00023157"/>
    </source>
</evidence>
<evidence type="ECO:0000256" key="7">
    <source>
        <dbReference type="SAM" id="Phobius"/>
    </source>
</evidence>
<sequence length="335" mass="37562">MYHCLFLLPVLLSCCTGESLVHSPSENILAFEGGVVILPCSFNVSASNDFPTVEWSKEGLKPNVVFLYRDGCETYEMKNQAFEYRTSLIPKELKNGNISLRISNLQLSDAGRYQCMKLWRNAPRDITTVELFVGAVFEPKLSVVSVECGGVTLQCEANYSFPEPEITFLDDEGNKILAEEPRSDKDESGSFTLKRRMAFHSATNRVTCRVHQPKFNLVRHTEIHVPAGSMRSCVPTTIITIGGTILFSALVSLMGVCIWKRCGKPVETQSWPVTKKQSDHIIITHTFELQALLEPEGVVNIHCDQHQREEDSLKVESETSCSLNKKVTSQLCPVW</sequence>
<evidence type="ECO:0000256" key="3">
    <source>
        <dbReference type="ARBA" id="ARBA00023136"/>
    </source>
</evidence>
<evidence type="ECO:0000256" key="8">
    <source>
        <dbReference type="SAM" id="SignalP"/>
    </source>
</evidence>
<dbReference type="PANTHER" id="PTHR24100:SF151">
    <property type="entry name" value="ICOS LIGAND"/>
    <property type="match status" value="1"/>
</dbReference>
<reference evidence="10" key="1">
    <citation type="submission" date="2023-07" db="EMBL/GenBank/DDBJ databases">
        <title>Chromosome-level Genome Assembly of Striped Snakehead (Channa striata).</title>
        <authorList>
            <person name="Liu H."/>
        </authorList>
    </citation>
    <scope>NUCLEOTIDE SEQUENCE</scope>
    <source>
        <strain evidence="10">Gz</strain>
        <tissue evidence="10">Muscle</tissue>
    </source>
</reference>
<dbReference type="Proteomes" id="UP001187415">
    <property type="component" value="Unassembled WGS sequence"/>
</dbReference>
<organism evidence="10 11">
    <name type="scientific">Channa striata</name>
    <name type="common">Snakehead murrel</name>
    <name type="synonym">Ophicephalus striatus</name>
    <dbReference type="NCBI Taxonomy" id="64152"/>
    <lineage>
        <taxon>Eukaryota</taxon>
        <taxon>Metazoa</taxon>
        <taxon>Chordata</taxon>
        <taxon>Craniata</taxon>
        <taxon>Vertebrata</taxon>
        <taxon>Euteleostomi</taxon>
        <taxon>Actinopterygii</taxon>
        <taxon>Neopterygii</taxon>
        <taxon>Teleostei</taxon>
        <taxon>Neoteleostei</taxon>
        <taxon>Acanthomorphata</taxon>
        <taxon>Anabantaria</taxon>
        <taxon>Anabantiformes</taxon>
        <taxon>Channoidei</taxon>
        <taxon>Channidae</taxon>
        <taxon>Channa</taxon>
    </lineage>
</organism>
<dbReference type="Pfam" id="PF22705">
    <property type="entry name" value="C2-set_3"/>
    <property type="match status" value="1"/>
</dbReference>
<dbReference type="GO" id="GO:0001817">
    <property type="term" value="P:regulation of cytokine production"/>
    <property type="evidence" value="ECO:0007669"/>
    <property type="project" value="TreeGrafter"/>
</dbReference>
<evidence type="ECO:0000259" key="9">
    <source>
        <dbReference type="PROSITE" id="PS50835"/>
    </source>
</evidence>
<dbReference type="InterPro" id="IPR007110">
    <property type="entry name" value="Ig-like_dom"/>
</dbReference>
<dbReference type="InterPro" id="IPR036179">
    <property type="entry name" value="Ig-like_dom_sf"/>
</dbReference>
<dbReference type="SUPFAM" id="SSF48726">
    <property type="entry name" value="Immunoglobulin"/>
    <property type="match status" value="1"/>
</dbReference>
<comment type="subcellular location">
    <subcellularLocation>
        <location evidence="1">Membrane</location>
    </subcellularLocation>
</comment>
<evidence type="ECO:0000256" key="6">
    <source>
        <dbReference type="ARBA" id="ARBA00023319"/>
    </source>
</evidence>
<keyword evidence="11" id="KW-1185">Reference proteome</keyword>
<dbReference type="InterPro" id="IPR050504">
    <property type="entry name" value="IgSF_BTN/MOG"/>
</dbReference>
<dbReference type="FunFam" id="2.60.40.10:FF:000142">
    <property type="entry name" value="V-set domain-containing T-cell activation inhibitor 1"/>
    <property type="match status" value="1"/>
</dbReference>
<dbReference type="InterPro" id="IPR013783">
    <property type="entry name" value="Ig-like_fold"/>
</dbReference>
<feature type="chain" id="PRO_5041698849" description="Ig-like domain-containing protein" evidence="8">
    <location>
        <begin position="18"/>
        <end position="335"/>
    </location>
</feature>
<dbReference type="SMART" id="SM00409">
    <property type="entry name" value="IG"/>
    <property type="match status" value="1"/>
</dbReference>
<dbReference type="PROSITE" id="PS50835">
    <property type="entry name" value="IG_LIKE"/>
    <property type="match status" value="1"/>
</dbReference>
<evidence type="ECO:0000256" key="2">
    <source>
        <dbReference type="ARBA" id="ARBA00022729"/>
    </source>
</evidence>
<feature type="signal peptide" evidence="8">
    <location>
        <begin position="1"/>
        <end position="17"/>
    </location>
</feature>
<dbReference type="AlphaFoldDB" id="A0AA88T457"/>
<keyword evidence="4" id="KW-1015">Disulfide bond</keyword>
<evidence type="ECO:0000313" key="10">
    <source>
        <dbReference type="EMBL" id="KAK2863326.1"/>
    </source>
</evidence>
<proteinExistence type="predicted"/>
<evidence type="ECO:0000256" key="5">
    <source>
        <dbReference type="ARBA" id="ARBA00023180"/>
    </source>
</evidence>
<feature type="transmembrane region" description="Helical" evidence="7">
    <location>
        <begin position="238"/>
        <end position="259"/>
    </location>
</feature>
<keyword evidence="3 7" id="KW-0472">Membrane</keyword>
<dbReference type="GO" id="GO:0009897">
    <property type="term" value="C:external side of plasma membrane"/>
    <property type="evidence" value="ECO:0007669"/>
    <property type="project" value="TreeGrafter"/>
</dbReference>
<comment type="caution">
    <text evidence="10">The sequence shown here is derived from an EMBL/GenBank/DDBJ whole genome shotgun (WGS) entry which is preliminary data.</text>
</comment>
<feature type="domain" description="Ig-like" evidence="9">
    <location>
        <begin position="18"/>
        <end position="115"/>
    </location>
</feature>
<dbReference type="InterPro" id="IPR003599">
    <property type="entry name" value="Ig_sub"/>
</dbReference>
<accession>A0AA88T457</accession>
<dbReference type="EMBL" id="JAUPFM010000001">
    <property type="protein sequence ID" value="KAK2863326.1"/>
    <property type="molecule type" value="Genomic_DNA"/>
</dbReference>
<gene>
    <name evidence="10" type="ORF">Q5P01_002859</name>
</gene>
<dbReference type="GO" id="GO:1903037">
    <property type="term" value="P:regulation of leukocyte cell-cell adhesion"/>
    <property type="evidence" value="ECO:0007669"/>
    <property type="project" value="UniProtKB-ARBA"/>
</dbReference>
<dbReference type="InterPro" id="IPR053896">
    <property type="entry name" value="BTN3A2-like_Ig-C"/>
</dbReference>
<dbReference type="Gene3D" id="2.60.40.10">
    <property type="entry name" value="Immunoglobulins"/>
    <property type="match status" value="2"/>
</dbReference>
<dbReference type="GO" id="GO:0050852">
    <property type="term" value="P:T cell receptor signaling pathway"/>
    <property type="evidence" value="ECO:0007669"/>
    <property type="project" value="TreeGrafter"/>
</dbReference>
<keyword evidence="5" id="KW-0325">Glycoprotein</keyword>
<dbReference type="InterPro" id="IPR013106">
    <property type="entry name" value="Ig_V-set"/>
</dbReference>